<gene>
    <name evidence="3" type="ORF">Prudu_007571</name>
</gene>
<sequence>SNFNLIIIIMSSLFLIVLLCLSMHACEARYFGLGHKGFGASLQQSGKGVLLVVEKFRLGMDSTGGSVKKEDGAAEKGHGAIIQDSMTRATKGLKFTSRAQKSGVPPVNKPPVSVSWPVPRKINRDKNHGDKTTSPGIYSDYSRPRTRMEKAGGDQIVESSGHHMGLLKATSTTTTNKEEARRRRSVLLSVNKEAVDSKSNDKVENNVVFTDYNPPHQTPPIHNKRT</sequence>
<keyword evidence="2" id="KW-1133">Transmembrane helix</keyword>
<feature type="region of interest" description="Disordered" evidence="1">
    <location>
        <begin position="99"/>
        <end position="143"/>
    </location>
</feature>
<feature type="compositionally biased region" description="Basic and acidic residues" evidence="1">
    <location>
        <begin position="122"/>
        <end position="131"/>
    </location>
</feature>
<accession>A0A4Y1R2D7</accession>
<proteinExistence type="predicted"/>
<keyword evidence="2" id="KW-0472">Membrane</keyword>
<dbReference type="PANTHER" id="PTHR34961">
    <property type="entry name" value="TRANSMEMBRANE PROTEIN"/>
    <property type="match status" value="1"/>
</dbReference>
<feature type="non-terminal residue" evidence="3">
    <location>
        <position position="1"/>
    </location>
</feature>
<feature type="region of interest" description="Disordered" evidence="1">
    <location>
        <begin position="191"/>
        <end position="226"/>
    </location>
</feature>
<keyword evidence="2" id="KW-0812">Transmembrane</keyword>
<evidence type="ECO:0000313" key="3">
    <source>
        <dbReference type="EMBL" id="BBG98226.1"/>
    </source>
</evidence>
<dbReference type="AlphaFoldDB" id="A0A4Y1R2D7"/>
<reference evidence="3" key="1">
    <citation type="journal article" date="2019" name="Science">
        <title>Mutation of a bHLH transcription factor allowed almond domestication.</title>
        <authorList>
            <person name="Sanchez-Perez R."/>
            <person name="Pavan S."/>
            <person name="Mazzeo R."/>
            <person name="Moldovan C."/>
            <person name="Aiese Cigliano R."/>
            <person name="Del Cueto J."/>
            <person name="Ricciardi F."/>
            <person name="Lotti C."/>
            <person name="Ricciardi L."/>
            <person name="Dicenta F."/>
            <person name="Lopez-Marques R.L."/>
            <person name="Lindberg Moller B."/>
        </authorList>
    </citation>
    <scope>NUCLEOTIDE SEQUENCE</scope>
</reference>
<dbReference type="PANTHER" id="PTHR34961:SF7">
    <property type="entry name" value="TRANSMEMBRANE PROTEIN"/>
    <property type="match status" value="1"/>
</dbReference>
<feature type="compositionally biased region" description="Low complexity" evidence="1">
    <location>
        <begin position="102"/>
        <end position="119"/>
    </location>
</feature>
<evidence type="ECO:0000256" key="2">
    <source>
        <dbReference type="SAM" id="Phobius"/>
    </source>
</evidence>
<protein>
    <submittedName>
        <fullName evidence="3">Uncharacterized protein</fullName>
    </submittedName>
</protein>
<name>A0A4Y1R2D7_PRUDU</name>
<organism evidence="3">
    <name type="scientific">Prunus dulcis</name>
    <name type="common">Almond</name>
    <name type="synonym">Amygdalus dulcis</name>
    <dbReference type="NCBI Taxonomy" id="3755"/>
    <lineage>
        <taxon>Eukaryota</taxon>
        <taxon>Viridiplantae</taxon>
        <taxon>Streptophyta</taxon>
        <taxon>Embryophyta</taxon>
        <taxon>Tracheophyta</taxon>
        <taxon>Spermatophyta</taxon>
        <taxon>Magnoliopsida</taxon>
        <taxon>eudicotyledons</taxon>
        <taxon>Gunneridae</taxon>
        <taxon>Pentapetalae</taxon>
        <taxon>rosids</taxon>
        <taxon>fabids</taxon>
        <taxon>Rosales</taxon>
        <taxon>Rosaceae</taxon>
        <taxon>Amygdaloideae</taxon>
        <taxon>Amygdaleae</taxon>
        <taxon>Prunus</taxon>
    </lineage>
</organism>
<evidence type="ECO:0000256" key="1">
    <source>
        <dbReference type="SAM" id="MobiDB-lite"/>
    </source>
</evidence>
<dbReference type="EMBL" id="AP019298">
    <property type="protein sequence ID" value="BBG98226.1"/>
    <property type="molecule type" value="Genomic_DNA"/>
</dbReference>
<feature type="transmembrane region" description="Helical" evidence="2">
    <location>
        <begin position="6"/>
        <end position="26"/>
    </location>
</feature>
<feature type="compositionally biased region" description="Basic and acidic residues" evidence="1">
    <location>
        <begin position="193"/>
        <end position="204"/>
    </location>
</feature>
<dbReference type="InterPro" id="IPR053313">
    <property type="entry name" value="RGF"/>
</dbReference>